<dbReference type="Proteomes" id="UP000238365">
    <property type="component" value="Chromosome"/>
</dbReference>
<organism evidence="1 2">
    <name type="scientific">Mixta gaviniae</name>
    <dbReference type="NCBI Taxonomy" id="665914"/>
    <lineage>
        <taxon>Bacteria</taxon>
        <taxon>Pseudomonadati</taxon>
        <taxon>Pseudomonadota</taxon>
        <taxon>Gammaproteobacteria</taxon>
        <taxon>Enterobacterales</taxon>
        <taxon>Erwiniaceae</taxon>
        <taxon>Mixta</taxon>
    </lineage>
</organism>
<dbReference type="KEGG" id="pgz:C2E15_18145"/>
<proteinExistence type="predicted"/>
<reference evidence="1 2" key="1">
    <citation type="submission" date="2018-01" db="EMBL/GenBank/DDBJ databases">
        <title>Complete and assembled Genome of Pantoea gaviniae DSM22758T.</title>
        <authorList>
            <person name="Stevens M.J.A."/>
            <person name="Zurfluh K."/>
            <person name="Stephan R."/>
        </authorList>
    </citation>
    <scope>NUCLEOTIDE SEQUENCE [LARGE SCALE GENOMIC DNA]</scope>
    <source>
        <strain evidence="1 2">DSM 22758</strain>
    </source>
</reference>
<accession>A0A2L0IJT3</accession>
<dbReference type="Pfam" id="PF06995">
    <property type="entry name" value="Phage_P2_GpU"/>
    <property type="match status" value="1"/>
</dbReference>
<gene>
    <name evidence="1" type="ORF">C2E15_18145</name>
</gene>
<dbReference type="OrthoDB" id="1550902at2"/>
<name>A0A2L0IJT3_9GAMM</name>
<keyword evidence="2" id="KW-1185">Reference proteome</keyword>
<evidence type="ECO:0000313" key="1">
    <source>
        <dbReference type="EMBL" id="AUX94805.1"/>
    </source>
</evidence>
<dbReference type="InterPro" id="IPR009734">
    <property type="entry name" value="Myoviridae_GpU"/>
</dbReference>
<evidence type="ECO:0000313" key="2">
    <source>
        <dbReference type="Proteomes" id="UP000238365"/>
    </source>
</evidence>
<sequence>MTIPVRWLQSAIWPKATSQRLKRIRRQTLPFQSMQRDAEYHWPSNSRIGKRGAFQFPGAGEEKITLSGELYPEITGGKLTLTAVRLMAGEGCAWPLLSGNDMIYAMYVINSISETGAEFFTDGSPRKITFNLALTRVDESLTAIYGDLNKQAGQLAGKGKGAATRVTSSLGF</sequence>
<dbReference type="EMBL" id="CP026377">
    <property type="protein sequence ID" value="AUX94805.1"/>
    <property type="molecule type" value="Genomic_DNA"/>
</dbReference>
<protein>
    <submittedName>
        <fullName evidence="1">Phage tail protein</fullName>
    </submittedName>
</protein>
<dbReference type="AlphaFoldDB" id="A0A2L0IJT3"/>